<keyword evidence="7" id="KW-0732">Signal</keyword>
<dbReference type="OrthoDB" id="2017960at2759"/>
<protein>
    <recommendedName>
        <fullName evidence="8">EamA domain-containing protein</fullName>
    </recommendedName>
</protein>
<feature type="transmembrane region" description="Helical" evidence="6">
    <location>
        <begin position="122"/>
        <end position="144"/>
    </location>
</feature>
<dbReference type="Proteomes" id="UP000664859">
    <property type="component" value="Unassembled WGS sequence"/>
</dbReference>
<evidence type="ECO:0000256" key="3">
    <source>
        <dbReference type="ARBA" id="ARBA00022692"/>
    </source>
</evidence>
<feature type="transmembrane region" description="Helical" evidence="6">
    <location>
        <begin position="88"/>
        <end position="110"/>
    </location>
</feature>
<evidence type="ECO:0000256" key="2">
    <source>
        <dbReference type="ARBA" id="ARBA00022475"/>
    </source>
</evidence>
<feature type="transmembrane region" description="Helical" evidence="6">
    <location>
        <begin position="238"/>
        <end position="254"/>
    </location>
</feature>
<feature type="domain" description="EamA" evidence="8">
    <location>
        <begin position="270"/>
        <end position="417"/>
    </location>
</feature>
<feature type="transmembrane region" description="Helical" evidence="6">
    <location>
        <begin position="306"/>
        <end position="325"/>
    </location>
</feature>
<dbReference type="Pfam" id="PF00892">
    <property type="entry name" value="EamA"/>
    <property type="match status" value="1"/>
</dbReference>
<keyword evidence="10" id="KW-1185">Reference proteome</keyword>
<evidence type="ECO:0000256" key="5">
    <source>
        <dbReference type="ARBA" id="ARBA00023136"/>
    </source>
</evidence>
<dbReference type="AlphaFoldDB" id="A0A835Z6R7"/>
<dbReference type="SUPFAM" id="SSF103481">
    <property type="entry name" value="Multidrug resistance efflux transporter EmrE"/>
    <property type="match status" value="1"/>
</dbReference>
<organism evidence="9 10">
    <name type="scientific">Tribonema minus</name>
    <dbReference type="NCBI Taxonomy" id="303371"/>
    <lineage>
        <taxon>Eukaryota</taxon>
        <taxon>Sar</taxon>
        <taxon>Stramenopiles</taxon>
        <taxon>Ochrophyta</taxon>
        <taxon>PX clade</taxon>
        <taxon>Xanthophyceae</taxon>
        <taxon>Tribonematales</taxon>
        <taxon>Tribonemataceae</taxon>
        <taxon>Tribonema</taxon>
    </lineage>
</organism>
<keyword evidence="2" id="KW-1003">Cell membrane</keyword>
<feature type="transmembrane region" description="Helical" evidence="6">
    <location>
        <begin position="345"/>
        <end position="366"/>
    </location>
</feature>
<dbReference type="InterPro" id="IPR000620">
    <property type="entry name" value="EamA_dom"/>
</dbReference>
<dbReference type="InterPro" id="IPR051258">
    <property type="entry name" value="Diverse_Substrate_Transporter"/>
</dbReference>
<dbReference type="InterPro" id="IPR037185">
    <property type="entry name" value="EmrE-like"/>
</dbReference>
<sequence length="475" mass="49131">MKASAAAALVLLQSLPAHGFTLPAAHSTQPAIFTPVRVLGGGHRNHLDASVARHGGSFRVVTQRPYSVTPLRAAAADNDVAPPDTSQAYITSLATLMICVWCWALQTPLVRYCFNTVEHPPPIAVLNAGSAAAALLTVLGAAALQAAQQQRQQQQQRASGLSADAAYDDATAGPSFLRDTEAQRAGLELGTYKFMGVGLNLLGISLTLSSQAAFCIQLTTIMVPLAQAAMGVRLKPQLWAAVAMAFGGVGLLTLDGATNVGGANLHNLLLGDAYCVAAAGFYAAYDVRVNAWSKRARTLPLTLYKTGFQTLYSVAAVAALVASGTPQGQQVLDWAAQVTPDEARLIAGVAIFSGGAANGIATLLQVGAQRQVGPSRAQLIYSTNPLWNSLIATLVLGETIRTVGVAGAGLFLSALAIAAVTPPESEDPAVAAVTAVKADDYAAFGLPDDDFDGYLSDVEDEEGVALAAAARARKE</sequence>
<feature type="transmembrane region" description="Helical" evidence="6">
    <location>
        <begin position="266"/>
        <end position="285"/>
    </location>
</feature>
<dbReference type="GO" id="GO:0005886">
    <property type="term" value="C:plasma membrane"/>
    <property type="evidence" value="ECO:0007669"/>
    <property type="project" value="UniProtKB-SubCell"/>
</dbReference>
<comment type="subcellular location">
    <subcellularLocation>
        <location evidence="1">Cell membrane</location>
        <topology evidence="1">Multi-pass membrane protein</topology>
    </subcellularLocation>
</comment>
<comment type="caution">
    <text evidence="9">The sequence shown here is derived from an EMBL/GenBank/DDBJ whole genome shotgun (WGS) entry which is preliminary data.</text>
</comment>
<dbReference type="PANTHER" id="PTHR42920">
    <property type="entry name" value="OS03G0707200 PROTEIN-RELATED"/>
    <property type="match status" value="1"/>
</dbReference>
<dbReference type="PANTHER" id="PTHR42920:SF23">
    <property type="entry name" value="EAMA DOMAIN-CONTAINING PROTEIN"/>
    <property type="match status" value="1"/>
</dbReference>
<proteinExistence type="predicted"/>
<gene>
    <name evidence="9" type="ORF">JKP88DRAFT_262841</name>
</gene>
<evidence type="ECO:0000259" key="8">
    <source>
        <dbReference type="Pfam" id="PF00892"/>
    </source>
</evidence>
<accession>A0A835Z6R7</accession>
<feature type="transmembrane region" description="Helical" evidence="6">
    <location>
        <begin position="201"/>
        <end position="226"/>
    </location>
</feature>
<keyword evidence="5 6" id="KW-0472">Membrane</keyword>
<keyword evidence="3 6" id="KW-0812">Transmembrane</keyword>
<dbReference type="EMBL" id="JAFCMP010000168">
    <property type="protein sequence ID" value="KAG5184324.1"/>
    <property type="molecule type" value="Genomic_DNA"/>
</dbReference>
<feature type="chain" id="PRO_5033066478" description="EamA domain-containing protein" evidence="7">
    <location>
        <begin position="20"/>
        <end position="475"/>
    </location>
</feature>
<reference evidence="9" key="1">
    <citation type="submission" date="2021-02" db="EMBL/GenBank/DDBJ databases">
        <title>First Annotated Genome of the Yellow-green Alga Tribonema minus.</title>
        <authorList>
            <person name="Mahan K.M."/>
        </authorList>
    </citation>
    <scope>NUCLEOTIDE SEQUENCE</scope>
    <source>
        <strain evidence="9">UTEX B ZZ1240</strain>
    </source>
</reference>
<evidence type="ECO:0000313" key="9">
    <source>
        <dbReference type="EMBL" id="KAG5184324.1"/>
    </source>
</evidence>
<feature type="signal peptide" evidence="7">
    <location>
        <begin position="1"/>
        <end position="19"/>
    </location>
</feature>
<name>A0A835Z6R7_9STRA</name>
<keyword evidence="4 6" id="KW-1133">Transmembrane helix</keyword>
<evidence type="ECO:0000256" key="4">
    <source>
        <dbReference type="ARBA" id="ARBA00022989"/>
    </source>
</evidence>
<evidence type="ECO:0000256" key="7">
    <source>
        <dbReference type="SAM" id="SignalP"/>
    </source>
</evidence>
<evidence type="ECO:0000313" key="10">
    <source>
        <dbReference type="Proteomes" id="UP000664859"/>
    </source>
</evidence>
<evidence type="ECO:0000256" key="1">
    <source>
        <dbReference type="ARBA" id="ARBA00004651"/>
    </source>
</evidence>
<evidence type="ECO:0000256" key="6">
    <source>
        <dbReference type="SAM" id="Phobius"/>
    </source>
</evidence>